<protein>
    <submittedName>
        <fullName evidence="1">Jg25135 protein</fullName>
    </submittedName>
</protein>
<accession>A0A8S4SDR9</accession>
<gene>
    <name evidence="1" type="primary">jg25135</name>
    <name evidence="1" type="ORF">PAEG_LOCUS24751</name>
</gene>
<comment type="caution">
    <text evidence="1">The sequence shown here is derived from an EMBL/GenBank/DDBJ whole genome shotgun (WGS) entry which is preliminary data.</text>
</comment>
<evidence type="ECO:0000313" key="1">
    <source>
        <dbReference type="EMBL" id="CAH2265006.1"/>
    </source>
</evidence>
<sequence>MCHLMINEKPSPMHKHFAEHTNNTCCKVPPYDHQSEKVLRSRVPVITPVPLRQESSNVRMLLSGRKKKKKL</sequence>
<name>A0A8S4SDR9_9NEOP</name>
<dbReference type="Proteomes" id="UP000838756">
    <property type="component" value="Unassembled WGS sequence"/>
</dbReference>
<evidence type="ECO:0000313" key="2">
    <source>
        <dbReference type="Proteomes" id="UP000838756"/>
    </source>
</evidence>
<proteinExistence type="predicted"/>
<dbReference type="AlphaFoldDB" id="A0A8S4SDR9"/>
<keyword evidence="2" id="KW-1185">Reference proteome</keyword>
<dbReference type="EMBL" id="CAKXAJ010026268">
    <property type="protein sequence ID" value="CAH2265006.1"/>
    <property type="molecule type" value="Genomic_DNA"/>
</dbReference>
<reference evidence="1" key="1">
    <citation type="submission" date="2022-03" db="EMBL/GenBank/DDBJ databases">
        <authorList>
            <person name="Lindestad O."/>
        </authorList>
    </citation>
    <scope>NUCLEOTIDE SEQUENCE</scope>
</reference>
<organism evidence="1 2">
    <name type="scientific">Pararge aegeria aegeria</name>
    <dbReference type="NCBI Taxonomy" id="348720"/>
    <lineage>
        <taxon>Eukaryota</taxon>
        <taxon>Metazoa</taxon>
        <taxon>Ecdysozoa</taxon>
        <taxon>Arthropoda</taxon>
        <taxon>Hexapoda</taxon>
        <taxon>Insecta</taxon>
        <taxon>Pterygota</taxon>
        <taxon>Neoptera</taxon>
        <taxon>Endopterygota</taxon>
        <taxon>Lepidoptera</taxon>
        <taxon>Glossata</taxon>
        <taxon>Ditrysia</taxon>
        <taxon>Papilionoidea</taxon>
        <taxon>Nymphalidae</taxon>
        <taxon>Satyrinae</taxon>
        <taxon>Satyrini</taxon>
        <taxon>Parargina</taxon>
        <taxon>Pararge</taxon>
    </lineage>
</organism>